<dbReference type="GO" id="GO:0003677">
    <property type="term" value="F:DNA binding"/>
    <property type="evidence" value="ECO:0007669"/>
    <property type="project" value="UniProtKB-KW"/>
</dbReference>
<keyword evidence="3" id="KW-0963">Cytoplasm</keyword>
<comment type="caution">
    <text evidence="7">The sequence shown here is derived from an EMBL/GenBank/DDBJ whole genome shotgun (WGS) entry which is preliminary data.</text>
</comment>
<evidence type="ECO:0000313" key="8">
    <source>
        <dbReference type="Proteomes" id="UP000214600"/>
    </source>
</evidence>
<evidence type="ECO:0000259" key="6">
    <source>
        <dbReference type="SMART" id="SM00528"/>
    </source>
</evidence>
<organism evidence="7 8">
    <name type="scientific">Burkholderia aenigmatica</name>
    <dbReference type="NCBI Taxonomy" id="2015348"/>
    <lineage>
        <taxon>Bacteria</taxon>
        <taxon>Pseudomonadati</taxon>
        <taxon>Pseudomonadota</taxon>
        <taxon>Betaproteobacteria</taxon>
        <taxon>Burkholderiales</taxon>
        <taxon>Burkholderiaceae</taxon>
        <taxon>Burkholderia</taxon>
        <taxon>Burkholderia cepacia complex</taxon>
    </lineage>
</organism>
<proteinExistence type="inferred from homology"/>
<protein>
    <recommendedName>
        <fullName evidence="6">DNA-binding protein H-NS-like C-terminal domain-containing protein</fullName>
    </recommendedName>
</protein>
<dbReference type="AlphaFoldDB" id="A0A228J3V0"/>
<dbReference type="SUPFAM" id="SSF81273">
    <property type="entry name" value="H-NS histone-like proteins"/>
    <property type="match status" value="1"/>
</dbReference>
<dbReference type="PANTHER" id="PTHR38097:SF2">
    <property type="entry name" value="DNA-BINDING PROTEIN STPA"/>
    <property type="match status" value="1"/>
</dbReference>
<reference evidence="7 8" key="2">
    <citation type="submission" date="2017-08" db="EMBL/GenBank/DDBJ databases">
        <title>WGS of novel Burkholderia cepaca complex species.</title>
        <authorList>
            <person name="Lipuma J."/>
            <person name="Spilker T."/>
        </authorList>
    </citation>
    <scope>NUCLEOTIDE SEQUENCE [LARGE SCALE GENOMIC DNA]</scope>
    <source>
        <strain evidence="7 8">AU17325</strain>
    </source>
</reference>
<dbReference type="SMART" id="SM00528">
    <property type="entry name" value="HNS"/>
    <property type="match status" value="1"/>
</dbReference>
<comment type="similarity">
    <text evidence="2">Belongs to the histone-like protein H-NS family.</text>
</comment>
<keyword evidence="4" id="KW-0238">DNA-binding</keyword>
<comment type="subcellular location">
    <subcellularLocation>
        <location evidence="1">Cytoplasm</location>
        <location evidence="1">Nucleoid</location>
    </subcellularLocation>
</comment>
<evidence type="ECO:0000256" key="3">
    <source>
        <dbReference type="ARBA" id="ARBA00022490"/>
    </source>
</evidence>
<dbReference type="Gene3D" id="4.10.430.30">
    <property type="match status" value="1"/>
</dbReference>
<evidence type="ECO:0000256" key="5">
    <source>
        <dbReference type="SAM" id="MobiDB-lite"/>
    </source>
</evidence>
<evidence type="ECO:0000256" key="2">
    <source>
        <dbReference type="ARBA" id="ARBA00010610"/>
    </source>
</evidence>
<evidence type="ECO:0000256" key="4">
    <source>
        <dbReference type="ARBA" id="ARBA00023125"/>
    </source>
</evidence>
<reference evidence="8" key="1">
    <citation type="submission" date="2017-06" db="EMBL/GenBank/DDBJ databases">
        <authorList>
            <person name="LiPuma J."/>
            <person name="Spilker T."/>
        </authorList>
    </citation>
    <scope>NUCLEOTIDE SEQUENCE [LARGE SCALE GENOMIC DNA]</scope>
    <source>
        <strain evidence="8">AU17325</strain>
    </source>
</reference>
<dbReference type="PANTHER" id="PTHR38097">
    <property type="match status" value="1"/>
</dbReference>
<dbReference type="EMBL" id="NKFA01000003">
    <property type="protein sequence ID" value="OXI49396.1"/>
    <property type="molecule type" value="Genomic_DNA"/>
</dbReference>
<dbReference type="InterPro" id="IPR027444">
    <property type="entry name" value="H-NS_C_dom"/>
</dbReference>
<dbReference type="Pfam" id="PF00816">
    <property type="entry name" value="Histone_HNS"/>
    <property type="match status" value="1"/>
</dbReference>
<sequence>MTSNKFAELIAKRDALNAEIEAMRAEERDAALATIHELVELHQLHDVVTIGKAGKGGKRKAGKGGTVPAKYRDPASGKEWSGRGREPEWLKGKDRAAFLIA</sequence>
<dbReference type="Proteomes" id="UP000214600">
    <property type="component" value="Unassembled WGS sequence"/>
</dbReference>
<feature type="region of interest" description="Disordered" evidence="5">
    <location>
        <begin position="52"/>
        <end position="86"/>
    </location>
</feature>
<evidence type="ECO:0000256" key="1">
    <source>
        <dbReference type="ARBA" id="ARBA00004453"/>
    </source>
</evidence>
<evidence type="ECO:0000313" key="7">
    <source>
        <dbReference type="EMBL" id="OXI49396.1"/>
    </source>
</evidence>
<feature type="domain" description="DNA-binding protein H-NS-like C-terminal" evidence="6">
    <location>
        <begin position="61"/>
        <end position="100"/>
    </location>
</feature>
<accession>A0A228J3V0</accession>
<gene>
    <name evidence="7" type="ORF">CFB84_10525</name>
</gene>
<name>A0A228J3V0_9BURK</name>
<dbReference type="GO" id="GO:0009295">
    <property type="term" value="C:nucleoid"/>
    <property type="evidence" value="ECO:0007669"/>
    <property type="project" value="UniProtKB-SubCell"/>
</dbReference>
<dbReference type="OrthoDB" id="5297879at2"/>
<feature type="compositionally biased region" description="Basic and acidic residues" evidence="5">
    <location>
        <begin position="70"/>
        <end position="86"/>
    </location>
</feature>